<dbReference type="RefSeq" id="WP_034872990.1">
    <property type="nucleotide sequence ID" value="NZ_CP013251.1"/>
</dbReference>
<accession>A0A142BCU5</accession>
<dbReference type="GO" id="GO:0006355">
    <property type="term" value="P:regulation of DNA-templated transcription"/>
    <property type="evidence" value="ECO:0007669"/>
    <property type="project" value="InterPro"/>
</dbReference>
<dbReference type="OrthoDB" id="7029768at2"/>
<name>A0A142BCU5_9GAMM</name>
<dbReference type="GO" id="GO:0003677">
    <property type="term" value="F:DNA binding"/>
    <property type="evidence" value="ECO:0007669"/>
    <property type="project" value="InterPro"/>
</dbReference>
<dbReference type="SUPFAM" id="SSF47598">
    <property type="entry name" value="Ribbon-helix-helix"/>
    <property type="match status" value="1"/>
</dbReference>
<dbReference type="AlphaFoldDB" id="A0A142BCU5"/>
<gene>
    <name evidence="2" type="ORF">EZMO1_2487</name>
</gene>
<dbReference type="InterPro" id="IPR013321">
    <property type="entry name" value="Arc_rbn_hlx_hlx"/>
</dbReference>
<organism evidence="2 3">
    <name type="scientific">Endozoicomonas montiporae CL-33</name>
    <dbReference type="NCBI Taxonomy" id="570277"/>
    <lineage>
        <taxon>Bacteria</taxon>
        <taxon>Pseudomonadati</taxon>
        <taxon>Pseudomonadota</taxon>
        <taxon>Gammaproteobacteria</taxon>
        <taxon>Oceanospirillales</taxon>
        <taxon>Endozoicomonadaceae</taxon>
        <taxon>Endozoicomonas</taxon>
    </lineage>
</organism>
<feature type="domain" description="Arc-like DNA binding" evidence="1">
    <location>
        <begin position="2"/>
        <end position="49"/>
    </location>
</feature>
<dbReference type="KEGG" id="emp:EZMO1_2487"/>
<dbReference type="InterPro" id="IPR010985">
    <property type="entry name" value="Ribbon_hlx_hlx"/>
</dbReference>
<dbReference type="Pfam" id="PF03869">
    <property type="entry name" value="Arc"/>
    <property type="match status" value="1"/>
</dbReference>
<dbReference type="PATRIC" id="fig|570277.3.peg.2669"/>
<dbReference type="Gene3D" id="1.10.1220.10">
    <property type="entry name" value="Met repressor-like"/>
    <property type="match status" value="1"/>
</dbReference>
<dbReference type="InterPro" id="IPR005569">
    <property type="entry name" value="Arc_DNA-bd_dom"/>
</dbReference>
<protein>
    <recommendedName>
        <fullName evidence="1">Arc-like DNA binding domain-containing protein</fullName>
    </recommendedName>
</protein>
<reference evidence="2 3" key="1">
    <citation type="journal article" date="2016" name="Front. Microbiol.">
        <title>Genomic Insight into the Host-Endosymbiont Relationship of Endozoicomonas montiporae CL-33(T) with its Coral Host.</title>
        <authorList>
            <person name="Ding J.-Y."/>
            <person name="Shiu J.-H."/>
            <person name="Chen W.-M."/>
            <person name="Chiang Y.-R."/>
            <person name="Tang S.-L."/>
        </authorList>
    </citation>
    <scope>NUCLEOTIDE SEQUENCE [LARGE SCALE GENOMIC DNA]</scope>
    <source>
        <strain evidence="2 3">CL-33</strain>
    </source>
</reference>
<evidence type="ECO:0000313" key="3">
    <source>
        <dbReference type="Proteomes" id="UP000071065"/>
    </source>
</evidence>
<dbReference type="Proteomes" id="UP000071065">
    <property type="component" value="Chromosome"/>
</dbReference>
<evidence type="ECO:0000313" key="2">
    <source>
        <dbReference type="EMBL" id="AMO56571.1"/>
    </source>
</evidence>
<sequence length="72" mass="8348">MSRSWPVYSLRVPEEVHEKISKAARQNKRSINSEYLHRVESSLEQESTLAQVLVELQRLSEKIDALEGKKPD</sequence>
<dbReference type="EMBL" id="CP013251">
    <property type="protein sequence ID" value="AMO56571.1"/>
    <property type="molecule type" value="Genomic_DNA"/>
</dbReference>
<evidence type="ECO:0000259" key="1">
    <source>
        <dbReference type="Pfam" id="PF03869"/>
    </source>
</evidence>
<proteinExistence type="predicted"/>